<proteinExistence type="predicted"/>
<name>A0A1C7MXI1_9FUNG</name>
<accession>A0A1C7MXI1</accession>
<dbReference type="EMBL" id="LUGH01001194">
    <property type="protein sequence ID" value="OBZ81471.1"/>
    <property type="molecule type" value="Genomic_DNA"/>
</dbReference>
<gene>
    <name evidence="1" type="ORF">A0J61_10480</name>
</gene>
<sequence length="45" mass="5332">MSVAREAKDEFKKNGRFYYGISLLYRYSLCNLRQVPKKLTAETKD</sequence>
<dbReference type="Proteomes" id="UP000093000">
    <property type="component" value="Unassembled WGS sequence"/>
</dbReference>
<comment type="caution">
    <text evidence="1">The sequence shown here is derived from an EMBL/GenBank/DDBJ whole genome shotgun (WGS) entry which is preliminary data.</text>
</comment>
<evidence type="ECO:0000313" key="2">
    <source>
        <dbReference type="Proteomes" id="UP000093000"/>
    </source>
</evidence>
<reference evidence="1 2" key="1">
    <citation type="submission" date="2016-03" db="EMBL/GenBank/DDBJ databases">
        <title>Choanephora cucurbitarum.</title>
        <authorList>
            <person name="Min B."/>
            <person name="Park H."/>
            <person name="Park J.-H."/>
            <person name="Shin H.-D."/>
            <person name="Choi I.-G."/>
        </authorList>
    </citation>
    <scope>NUCLEOTIDE SEQUENCE [LARGE SCALE GENOMIC DNA]</scope>
    <source>
        <strain evidence="1 2">KUS-F28377</strain>
    </source>
</reference>
<keyword evidence="2" id="KW-1185">Reference proteome</keyword>
<dbReference type="AlphaFoldDB" id="A0A1C7MXI1"/>
<feature type="non-terminal residue" evidence="1">
    <location>
        <position position="45"/>
    </location>
</feature>
<dbReference type="InParanoid" id="A0A1C7MXI1"/>
<organism evidence="1 2">
    <name type="scientific">Choanephora cucurbitarum</name>
    <dbReference type="NCBI Taxonomy" id="101091"/>
    <lineage>
        <taxon>Eukaryota</taxon>
        <taxon>Fungi</taxon>
        <taxon>Fungi incertae sedis</taxon>
        <taxon>Mucoromycota</taxon>
        <taxon>Mucoromycotina</taxon>
        <taxon>Mucoromycetes</taxon>
        <taxon>Mucorales</taxon>
        <taxon>Mucorineae</taxon>
        <taxon>Choanephoraceae</taxon>
        <taxon>Choanephoroideae</taxon>
        <taxon>Choanephora</taxon>
    </lineage>
</organism>
<protein>
    <submittedName>
        <fullName evidence="1">Uncharacterized protein</fullName>
    </submittedName>
</protein>
<evidence type="ECO:0000313" key="1">
    <source>
        <dbReference type="EMBL" id="OBZ81471.1"/>
    </source>
</evidence>